<comment type="similarity">
    <text evidence="1 5">Belongs to the FMO family.</text>
</comment>
<dbReference type="InterPro" id="IPR036188">
    <property type="entry name" value="FAD/NAD-bd_sf"/>
</dbReference>
<evidence type="ECO:0000313" key="7">
    <source>
        <dbReference type="EMBL" id="TYJ96604.1"/>
    </source>
</evidence>
<evidence type="ECO:0000256" key="1">
    <source>
        <dbReference type="ARBA" id="ARBA00009183"/>
    </source>
</evidence>
<evidence type="ECO:0000313" key="6">
    <source>
        <dbReference type="EMBL" id="KAA0065339.1"/>
    </source>
</evidence>
<dbReference type="AlphaFoldDB" id="A0A5D3BCA8"/>
<evidence type="ECO:0000256" key="2">
    <source>
        <dbReference type="ARBA" id="ARBA00022630"/>
    </source>
</evidence>
<dbReference type="Gene3D" id="3.50.50.60">
    <property type="entry name" value="FAD/NAD(P)-binding domain"/>
    <property type="match status" value="1"/>
</dbReference>
<dbReference type="EMBL" id="SSTE01001523">
    <property type="protein sequence ID" value="KAA0065339.1"/>
    <property type="molecule type" value="Genomic_DNA"/>
</dbReference>
<evidence type="ECO:0000313" key="8">
    <source>
        <dbReference type="Proteomes" id="UP000321393"/>
    </source>
</evidence>
<dbReference type="EC" id="1.-.-.-" evidence="5"/>
<comment type="caution">
    <text evidence="7">The sequence shown here is derived from an EMBL/GenBank/DDBJ whole genome shotgun (WGS) entry which is preliminary data.</text>
</comment>
<evidence type="ECO:0000256" key="4">
    <source>
        <dbReference type="ARBA" id="ARBA00023002"/>
    </source>
</evidence>
<protein>
    <recommendedName>
        <fullName evidence="5">Flavin-containing monooxygenase</fullName>
        <ecNumber evidence="5">1.-.-.-</ecNumber>
    </recommendedName>
</protein>
<dbReference type="GO" id="GO:0004499">
    <property type="term" value="F:N,N-dimethylaniline monooxygenase activity"/>
    <property type="evidence" value="ECO:0007669"/>
    <property type="project" value="InterPro"/>
</dbReference>
<evidence type="ECO:0000313" key="9">
    <source>
        <dbReference type="Proteomes" id="UP000321947"/>
    </source>
</evidence>
<proteinExistence type="inferred from homology"/>
<evidence type="ECO:0000256" key="5">
    <source>
        <dbReference type="RuleBase" id="RU361177"/>
    </source>
</evidence>
<dbReference type="GO" id="GO:0050661">
    <property type="term" value="F:NADP binding"/>
    <property type="evidence" value="ECO:0007669"/>
    <property type="project" value="InterPro"/>
</dbReference>
<evidence type="ECO:0000256" key="3">
    <source>
        <dbReference type="ARBA" id="ARBA00022827"/>
    </source>
</evidence>
<reference evidence="8 9" key="1">
    <citation type="submission" date="2019-08" db="EMBL/GenBank/DDBJ databases">
        <title>Draft genome sequences of two oriental melons (Cucumis melo L. var makuwa).</title>
        <authorList>
            <person name="Kwon S.-Y."/>
        </authorList>
    </citation>
    <scope>NUCLEOTIDE SEQUENCE [LARGE SCALE GENOMIC DNA]</scope>
    <source>
        <strain evidence="9">cv. Chang Bougi</strain>
        <strain evidence="8">cv. SW 3</strain>
        <tissue evidence="7">Leaf</tissue>
    </source>
</reference>
<keyword evidence="3 5" id="KW-0274">FAD</keyword>
<dbReference type="STRING" id="1194695.A0A5D3BCA8"/>
<dbReference type="PANTHER" id="PTHR23023">
    <property type="entry name" value="DIMETHYLANILINE MONOOXYGENASE"/>
    <property type="match status" value="1"/>
</dbReference>
<dbReference type="GO" id="GO:0050660">
    <property type="term" value="F:flavin adenine dinucleotide binding"/>
    <property type="evidence" value="ECO:0007669"/>
    <property type="project" value="InterPro"/>
</dbReference>
<keyword evidence="2 5" id="KW-0285">Flavoprotein</keyword>
<gene>
    <name evidence="7" type="ORF">E5676_scaffold464G00060</name>
    <name evidence="6" type="ORF">E6C27_scaffold301G00070</name>
</gene>
<sequence>MLSHLARHTIHPRIPQLAVIGYSESVSNLYTSEIRCRWLAEFLDGTFKLPSIKEMEKDIANWEKCLRLYSGPFYKRASIAVLHIWYNDQLCKDMGWNPKRKKGFLADLFLPYGPSDYATA</sequence>
<dbReference type="OrthoDB" id="66881at2759"/>
<dbReference type="EMBL" id="SSTD01019355">
    <property type="protein sequence ID" value="TYJ96604.1"/>
    <property type="molecule type" value="Genomic_DNA"/>
</dbReference>
<organism evidence="7 9">
    <name type="scientific">Cucumis melo var. makuwa</name>
    <name type="common">Oriental melon</name>
    <dbReference type="NCBI Taxonomy" id="1194695"/>
    <lineage>
        <taxon>Eukaryota</taxon>
        <taxon>Viridiplantae</taxon>
        <taxon>Streptophyta</taxon>
        <taxon>Embryophyta</taxon>
        <taxon>Tracheophyta</taxon>
        <taxon>Spermatophyta</taxon>
        <taxon>Magnoliopsida</taxon>
        <taxon>eudicotyledons</taxon>
        <taxon>Gunneridae</taxon>
        <taxon>Pentapetalae</taxon>
        <taxon>rosids</taxon>
        <taxon>fabids</taxon>
        <taxon>Cucurbitales</taxon>
        <taxon>Cucurbitaceae</taxon>
        <taxon>Benincaseae</taxon>
        <taxon>Cucumis</taxon>
    </lineage>
</organism>
<dbReference type="SUPFAM" id="SSF51905">
    <property type="entry name" value="FAD/NAD(P)-binding domain"/>
    <property type="match status" value="1"/>
</dbReference>
<dbReference type="InterPro" id="IPR050346">
    <property type="entry name" value="FMO-like"/>
</dbReference>
<accession>A0A5D3BCA8</accession>
<keyword evidence="4 5" id="KW-0560">Oxidoreductase</keyword>
<comment type="cofactor">
    <cofactor evidence="5">
        <name>FAD</name>
        <dbReference type="ChEBI" id="CHEBI:57692"/>
    </cofactor>
</comment>
<dbReference type="InterPro" id="IPR020946">
    <property type="entry name" value="Flavin_mOase-like"/>
</dbReference>
<dbReference type="Proteomes" id="UP000321393">
    <property type="component" value="Unassembled WGS sequence"/>
</dbReference>
<name>A0A5D3BCA8_CUCMM</name>
<dbReference type="Proteomes" id="UP000321947">
    <property type="component" value="Unassembled WGS sequence"/>
</dbReference>
<dbReference type="Pfam" id="PF00743">
    <property type="entry name" value="FMO-like"/>
    <property type="match status" value="1"/>
</dbReference>
<keyword evidence="5 7" id="KW-0503">Monooxygenase</keyword>